<feature type="region of interest" description="Disordered" evidence="5">
    <location>
        <begin position="1"/>
        <end position="42"/>
    </location>
</feature>
<dbReference type="InterPro" id="IPR001005">
    <property type="entry name" value="SANT/Myb"/>
</dbReference>
<keyword evidence="3" id="KW-0804">Transcription</keyword>
<evidence type="ECO:0000256" key="1">
    <source>
        <dbReference type="ARBA" id="ARBA00023015"/>
    </source>
</evidence>
<dbReference type="AlphaFoldDB" id="A0A8J8NXV2"/>
<dbReference type="NCBIfam" id="TIGR01557">
    <property type="entry name" value="myb_SHAQKYF"/>
    <property type="match status" value="1"/>
</dbReference>
<dbReference type="PANTHER" id="PTHR12802:SF159">
    <property type="entry name" value="PROTEIN REVEILLE 1-LIKE ISOFORM X1"/>
    <property type="match status" value="1"/>
</dbReference>
<protein>
    <submittedName>
        <fullName evidence="9">Uncharacterized protein</fullName>
    </submittedName>
</protein>
<evidence type="ECO:0000313" key="9">
    <source>
        <dbReference type="EMBL" id="TNV83188.1"/>
    </source>
</evidence>
<dbReference type="PANTHER" id="PTHR12802">
    <property type="entry name" value="SWI/SNF COMPLEX-RELATED"/>
    <property type="match status" value="1"/>
</dbReference>
<sequence>MPPNTQNAKTLSSLNSLRRPYQSRSKAQASEADASAPGKNGRWSLSEHLRFLEALKLHGKNWKNIEEHIATRTSTQARSHAQKFFGNISNAYHQRGSRRSG</sequence>
<name>A0A8J8NXV2_HALGN</name>
<evidence type="ECO:0000259" key="7">
    <source>
        <dbReference type="PROSITE" id="PS51293"/>
    </source>
</evidence>
<keyword evidence="1" id="KW-0805">Transcription regulation</keyword>
<evidence type="ECO:0000256" key="5">
    <source>
        <dbReference type="SAM" id="MobiDB-lite"/>
    </source>
</evidence>
<organism evidence="9 10">
    <name type="scientific">Halteria grandinella</name>
    <dbReference type="NCBI Taxonomy" id="5974"/>
    <lineage>
        <taxon>Eukaryota</taxon>
        <taxon>Sar</taxon>
        <taxon>Alveolata</taxon>
        <taxon>Ciliophora</taxon>
        <taxon>Intramacronucleata</taxon>
        <taxon>Spirotrichea</taxon>
        <taxon>Stichotrichia</taxon>
        <taxon>Sporadotrichida</taxon>
        <taxon>Halteriidae</taxon>
        <taxon>Halteria</taxon>
    </lineage>
</organism>
<accession>A0A8J8NXV2</accession>
<dbReference type="PROSITE" id="PS50090">
    <property type="entry name" value="MYB_LIKE"/>
    <property type="match status" value="1"/>
</dbReference>
<dbReference type="GO" id="GO:0003677">
    <property type="term" value="F:DNA binding"/>
    <property type="evidence" value="ECO:0007669"/>
    <property type="project" value="UniProtKB-KW"/>
</dbReference>
<evidence type="ECO:0000256" key="3">
    <source>
        <dbReference type="ARBA" id="ARBA00023163"/>
    </source>
</evidence>
<reference evidence="9" key="1">
    <citation type="submission" date="2019-06" db="EMBL/GenBank/DDBJ databases">
        <authorList>
            <person name="Zheng W."/>
        </authorList>
    </citation>
    <scope>NUCLEOTIDE SEQUENCE</scope>
    <source>
        <strain evidence="9">QDHG01</strain>
    </source>
</reference>
<keyword evidence="2" id="KW-0238">DNA-binding</keyword>
<keyword evidence="10" id="KW-1185">Reference proteome</keyword>
<dbReference type="Pfam" id="PF00249">
    <property type="entry name" value="Myb_DNA-binding"/>
    <property type="match status" value="1"/>
</dbReference>
<feature type="compositionally biased region" description="Polar residues" evidence="5">
    <location>
        <begin position="1"/>
        <end position="28"/>
    </location>
</feature>
<feature type="domain" description="HTH myb-type" evidence="8">
    <location>
        <begin position="39"/>
        <end position="89"/>
    </location>
</feature>
<dbReference type="Proteomes" id="UP000785679">
    <property type="component" value="Unassembled WGS sequence"/>
</dbReference>
<dbReference type="InterPro" id="IPR006447">
    <property type="entry name" value="Myb_dom_plants"/>
</dbReference>
<feature type="domain" description="Myb-like" evidence="6">
    <location>
        <begin position="35"/>
        <end position="85"/>
    </location>
</feature>
<proteinExistence type="predicted"/>
<dbReference type="OrthoDB" id="342406at2759"/>
<evidence type="ECO:0000256" key="2">
    <source>
        <dbReference type="ARBA" id="ARBA00023125"/>
    </source>
</evidence>
<dbReference type="InterPro" id="IPR009057">
    <property type="entry name" value="Homeodomain-like_sf"/>
</dbReference>
<dbReference type="SMART" id="SM00717">
    <property type="entry name" value="SANT"/>
    <property type="match status" value="1"/>
</dbReference>
<comment type="caution">
    <text evidence="9">The sequence shown here is derived from an EMBL/GenBank/DDBJ whole genome shotgun (WGS) entry which is preliminary data.</text>
</comment>
<dbReference type="EMBL" id="RRYP01004080">
    <property type="protein sequence ID" value="TNV83188.1"/>
    <property type="molecule type" value="Genomic_DNA"/>
</dbReference>
<evidence type="ECO:0000259" key="8">
    <source>
        <dbReference type="PROSITE" id="PS51294"/>
    </source>
</evidence>
<feature type="domain" description="SANT" evidence="7">
    <location>
        <begin position="42"/>
        <end position="89"/>
    </location>
</feature>
<evidence type="ECO:0000313" key="10">
    <source>
        <dbReference type="Proteomes" id="UP000785679"/>
    </source>
</evidence>
<keyword evidence="4" id="KW-0539">Nucleus</keyword>
<dbReference type="InterPro" id="IPR017930">
    <property type="entry name" value="Myb_dom"/>
</dbReference>
<dbReference type="PROSITE" id="PS51293">
    <property type="entry name" value="SANT"/>
    <property type="match status" value="1"/>
</dbReference>
<dbReference type="CDD" id="cd00167">
    <property type="entry name" value="SANT"/>
    <property type="match status" value="1"/>
</dbReference>
<dbReference type="InterPro" id="IPR017884">
    <property type="entry name" value="SANT_dom"/>
</dbReference>
<evidence type="ECO:0000256" key="4">
    <source>
        <dbReference type="ARBA" id="ARBA00023242"/>
    </source>
</evidence>
<dbReference type="PROSITE" id="PS51294">
    <property type="entry name" value="HTH_MYB"/>
    <property type="match status" value="1"/>
</dbReference>
<gene>
    <name evidence="9" type="ORF">FGO68_gene10702</name>
</gene>
<dbReference type="Gene3D" id="1.10.10.60">
    <property type="entry name" value="Homeodomain-like"/>
    <property type="match status" value="1"/>
</dbReference>
<evidence type="ECO:0000259" key="6">
    <source>
        <dbReference type="PROSITE" id="PS50090"/>
    </source>
</evidence>
<dbReference type="SUPFAM" id="SSF46689">
    <property type="entry name" value="Homeodomain-like"/>
    <property type="match status" value="1"/>
</dbReference>